<organism evidence="2 3">
    <name type="scientific">Eleutherodactylus coqui</name>
    <name type="common">Puerto Rican coqui</name>
    <dbReference type="NCBI Taxonomy" id="57060"/>
    <lineage>
        <taxon>Eukaryota</taxon>
        <taxon>Metazoa</taxon>
        <taxon>Chordata</taxon>
        <taxon>Craniata</taxon>
        <taxon>Vertebrata</taxon>
        <taxon>Euteleostomi</taxon>
        <taxon>Amphibia</taxon>
        <taxon>Batrachia</taxon>
        <taxon>Anura</taxon>
        <taxon>Neobatrachia</taxon>
        <taxon>Hyloidea</taxon>
        <taxon>Eleutherodactylidae</taxon>
        <taxon>Eleutherodactylinae</taxon>
        <taxon>Eleutherodactylus</taxon>
        <taxon>Eleutherodactylus</taxon>
    </lineage>
</organism>
<feature type="compositionally biased region" description="Polar residues" evidence="1">
    <location>
        <begin position="60"/>
        <end position="71"/>
    </location>
</feature>
<reference evidence="2" key="1">
    <citation type="thesis" date="2020" institute="ProQuest LLC" country="789 East Eisenhower Parkway, Ann Arbor, MI, USA">
        <title>Comparative Genomics and Chromosome Evolution.</title>
        <authorList>
            <person name="Mudd A.B."/>
        </authorList>
    </citation>
    <scope>NUCLEOTIDE SEQUENCE</scope>
    <source>
        <strain evidence="2">HN-11 Male</strain>
        <tissue evidence="2">Kidney and liver</tissue>
    </source>
</reference>
<keyword evidence="3" id="KW-1185">Reference proteome</keyword>
<dbReference type="AlphaFoldDB" id="A0A8J6AZL9"/>
<feature type="region of interest" description="Disordered" evidence="1">
    <location>
        <begin position="23"/>
        <end position="71"/>
    </location>
</feature>
<dbReference type="Proteomes" id="UP000770717">
    <property type="component" value="Unassembled WGS sequence"/>
</dbReference>
<name>A0A8J6AZL9_ELECQ</name>
<gene>
    <name evidence="2" type="ORF">GDO78_018176</name>
</gene>
<comment type="caution">
    <text evidence="2">The sequence shown here is derived from an EMBL/GenBank/DDBJ whole genome shotgun (WGS) entry which is preliminary data.</text>
</comment>
<sequence>MFCADHPVSFQPCVSTFTPLETEMASDGSSPVRRKERISSRPPSGALLSPRSWHGIPKMSSGTLSTRTRWA</sequence>
<proteinExistence type="predicted"/>
<evidence type="ECO:0000313" key="3">
    <source>
        <dbReference type="Proteomes" id="UP000770717"/>
    </source>
</evidence>
<accession>A0A8J6AZL9</accession>
<evidence type="ECO:0000256" key="1">
    <source>
        <dbReference type="SAM" id="MobiDB-lite"/>
    </source>
</evidence>
<protein>
    <submittedName>
        <fullName evidence="2">Uncharacterized protein</fullName>
    </submittedName>
</protein>
<dbReference type="EMBL" id="WNTK01029457">
    <property type="protein sequence ID" value="KAG9461087.1"/>
    <property type="molecule type" value="Genomic_DNA"/>
</dbReference>
<evidence type="ECO:0000313" key="2">
    <source>
        <dbReference type="EMBL" id="KAG9461087.1"/>
    </source>
</evidence>
<feature type="non-terminal residue" evidence="2">
    <location>
        <position position="1"/>
    </location>
</feature>